<comment type="caution">
    <text evidence="8">The sequence shown here is derived from an EMBL/GenBank/DDBJ whole genome shotgun (WGS) entry which is preliminary data.</text>
</comment>
<feature type="domain" description="Pectinesterase inhibitor" evidence="7">
    <location>
        <begin position="54"/>
        <end position="208"/>
    </location>
</feature>
<dbReference type="InterPro" id="IPR006501">
    <property type="entry name" value="Pectinesterase_inhib_dom"/>
</dbReference>
<dbReference type="NCBIfam" id="TIGR01614">
    <property type="entry name" value="PME_inhib"/>
    <property type="match status" value="1"/>
</dbReference>
<dbReference type="InterPro" id="IPR000070">
    <property type="entry name" value="Pectinesterase_cat"/>
</dbReference>
<dbReference type="Gene3D" id="2.160.20.10">
    <property type="entry name" value="Single-stranded right-handed beta-helix, Pectin lyase-like"/>
    <property type="match status" value="1"/>
</dbReference>
<evidence type="ECO:0000256" key="2">
    <source>
        <dbReference type="ARBA" id="ARBA00006027"/>
    </source>
</evidence>
<accession>A0ABR2MS85</accession>
<dbReference type="InterPro" id="IPR012334">
    <property type="entry name" value="Pectin_lyas_fold"/>
</dbReference>
<organism evidence="8 9">
    <name type="scientific">Platanthera guangdongensis</name>
    <dbReference type="NCBI Taxonomy" id="2320717"/>
    <lineage>
        <taxon>Eukaryota</taxon>
        <taxon>Viridiplantae</taxon>
        <taxon>Streptophyta</taxon>
        <taxon>Embryophyta</taxon>
        <taxon>Tracheophyta</taxon>
        <taxon>Spermatophyta</taxon>
        <taxon>Magnoliopsida</taxon>
        <taxon>Liliopsida</taxon>
        <taxon>Asparagales</taxon>
        <taxon>Orchidaceae</taxon>
        <taxon>Orchidoideae</taxon>
        <taxon>Orchideae</taxon>
        <taxon>Orchidinae</taxon>
        <taxon>Platanthera</taxon>
    </lineage>
</organism>
<keyword evidence="5" id="KW-0063">Aspartyl esterase</keyword>
<reference evidence="8 9" key="1">
    <citation type="journal article" date="2022" name="Nat. Plants">
        <title>Genomes of leafy and leafless Platanthera orchids illuminate the evolution of mycoheterotrophy.</title>
        <authorList>
            <person name="Li M.H."/>
            <person name="Liu K.W."/>
            <person name="Li Z."/>
            <person name="Lu H.C."/>
            <person name="Ye Q.L."/>
            <person name="Zhang D."/>
            <person name="Wang J.Y."/>
            <person name="Li Y.F."/>
            <person name="Zhong Z.M."/>
            <person name="Liu X."/>
            <person name="Yu X."/>
            <person name="Liu D.K."/>
            <person name="Tu X.D."/>
            <person name="Liu B."/>
            <person name="Hao Y."/>
            <person name="Liao X.Y."/>
            <person name="Jiang Y.T."/>
            <person name="Sun W.H."/>
            <person name="Chen J."/>
            <person name="Chen Y.Q."/>
            <person name="Ai Y."/>
            <person name="Zhai J.W."/>
            <person name="Wu S.S."/>
            <person name="Zhou Z."/>
            <person name="Hsiao Y.Y."/>
            <person name="Wu W.L."/>
            <person name="Chen Y.Y."/>
            <person name="Lin Y.F."/>
            <person name="Hsu J.L."/>
            <person name="Li C.Y."/>
            <person name="Wang Z.W."/>
            <person name="Zhao X."/>
            <person name="Zhong W.Y."/>
            <person name="Ma X.K."/>
            <person name="Ma L."/>
            <person name="Huang J."/>
            <person name="Chen G.Z."/>
            <person name="Huang M.Z."/>
            <person name="Huang L."/>
            <person name="Peng D.H."/>
            <person name="Luo Y.B."/>
            <person name="Zou S.Q."/>
            <person name="Chen S.P."/>
            <person name="Lan S."/>
            <person name="Tsai W.C."/>
            <person name="Van de Peer Y."/>
            <person name="Liu Z.J."/>
        </authorList>
    </citation>
    <scope>NUCLEOTIDE SEQUENCE [LARGE SCALE GENOMIC DNA]</scope>
    <source>
        <strain evidence="8">Lor288</strain>
    </source>
</reference>
<evidence type="ECO:0000256" key="4">
    <source>
        <dbReference type="ARBA" id="ARBA00022801"/>
    </source>
</evidence>
<sequence>MATLRSPPTRLIPVAILITAALLLTLLLAGGRQPPPTNHTHLHATSHLHSTVAASAAATARHCSGTLYPSLCFSSLLSIPNLSAKSLPDIITAVVNQTTSAVRSTYHNCSSISRRQPHLDSLQRYALYDCLELLESSLDQLHLAVKDLRRTSSATCHSELITILSAAITNQYTCLDGFAFVSGHIRIRHFIEAYIVHIYRLLSNVLAMSKKIPVPPANSAGEVFDGYGRMRDDGFPAWLTRTDRKLLQTKTPGGLTANLVVAKDGSGNFTTVTAAVEAAPNNSATRFVIYIKAGGYFENVEVGKNKINLMFVGDGIGQTVIKASRNVVDGWTTFRSATVG</sequence>
<dbReference type="SMART" id="SM00856">
    <property type="entry name" value="PMEI"/>
    <property type="match status" value="1"/>
</dbReference>
<dbReference type="Pfam" id="PF04043">
    <property type="entry name" value="PMEI"/>
    <property type="match status" value="1"/>
</dbReference>
<name>A0ABR2MS85_9ASPA</name>
<evidence type="ECO:0000256" key="6">
    <source>
        <dbReference type="SAM" id="SignalP"/>
    </source>
</evidence>
<feature type="chain" id="PRO_5045398312" evidence="6">
    <location>
        <begin position="32"/>
        <end position="340"/>
    </location>
</feature>
<evidence type="ECO:0000259" key="7">
    <source>
        <dbReference type="SMART" id="SM00856"/>
    </source>
</evidence>
<dbReference type="SUPFAM" id="SSF51126">
    <property type="entry name" value="Pectin lyase-like"/>
    <property type="match status" value="1"/>
</dbReference>
<feature type="signal peptide" evidence="6">
    <location>
        <begin position="1"/>
        <end position="31"/>
    </location>
</feature>
<evidence type="ECO:0000313" key="9">
    <source>
        <dbReference type="Proteomes" id="UP001412067"/>
    </source>
</evidence>
<evidence type="ECO:0000256" key="5">
    <source>
        <dbReference type="ARBA" id="ARBA00023085"/>
    </source>
</evidence>
<dbReference type="InterPro" id="IPR035513">
    <property type="entry name" value="Invertase/methylesterase_inhib"/>
</dbReference>
<dbReference type="InterPro" id="IPR011050">
    <property type="entry name" value="Pectin_lyase_fold/virulence"/>
</dbReference>
<dbReference type="EMBL" id="JBBWWR010000005">
    <property type="protein sequence ID" value="KAK8965813.1"/>
    <property type="molecule type" value="Genomic_DNA"/>
</dbReference>
<dbReference type="SUPFAM" id="SSF101148">
    <property type="entry name" value="Plant invertase/pectin methylesterase inhibitor"/>
    <property type="match status" value="1"/>
</dbReference>
<dbReference type="Gene3D" id="1.20.140.40">
    <property type="entry name" value="Invertase/pectin methylesterase inhibitor family protein"/>
    <property type="match status" value="1"/>
</dbReference>
<evidence type="ECO:0000313" key="8">
    <source>
        <dbReference type="EMBL" id="KAK8965813.1"/>
    </source>
</evidence>
<dbReference type="CDD" id="cd15798">
    <property type="entry name" value="PMEI-like_3"/>
    <property type="match status" value="1"/>
</dbReference>
<comment type="similarity">
    <text evidence="3">In the C-terminal section; belongs to the pectinesterase family.</text>
</comment>
<keyword evidence="9" id="KW-1185">Reference proteome</keyword>
<proteinExistence type="inferred from homology"/>
<dbReference type="Pfam" id="PF01095">
    <property type="entry name" value="Pectinesterase"/>
    <property type="match status" value="1"/>
</dbReference>
<comment type="pathway">
    <text evidence="1">Glycan metabolism; pectin degradation; 2-dehydro-3-deoxy-D-gluconate from pectin: step 1/5.</text>
</comment>
<keyword evidence="6" id="KW-0732">Signal</keyword>
<dbReference type="Proteomes" id="UP001412067">
    <property type="component" value="Unassembled WGS sequence"/>
</dbReference>
<protein>
    <submittedName>
        <fullName evidence="8">Pectinesterase 2</fullName>
    </submittedName>
</protein>
<evidence type="ECO:0000256" key="1">
    <source>
        <dbReference type="ARBA" id="ARBA00005184"/>
    </source>
</evidence>
<dbReference type="PANTHER" id="PTHR31707">
    <property type="entry name" value="PECTINESTERASE"/>
    <property type="match status" value="1"/>
</dbReference>
<keyword evidence="4" id="KW-0378">Hydrolase</keyword>
<gene>
    <name evidence="8" type="primary">PME2</name>
    <name evidence="8" type="ORF">KSP40_PGU002326</name>
</gene>
<comment type="similarity">
    <text evidence="2">In the N-terminal section; belongs to the PMEI family.</text>
</comment>
<evidence type="ECO:0000256" key="3">
    <source>
        <dbReference type="ARBA" id="ARBA00007786"/>
    </source>
</evidence>